<dbReference type="PANTHER" id="PTHR46558:SF11">
    <property type="entry name" value="HTH-TYPE TRANSCRIPTIONAL REGULATOR XRE"/>
    <property type="match status" value="1"/>
</dbReference>
<organism evidence="4 5">
    <name type="scientific">Priestia endophytica DSM 13796</name>
    <dbReference type="NCBI Taxonomy" id="1121089"/>
    <lineage>
        <taxon>Bacteria</taxon>
        <taxon>Bacillati</taxon>
        <taxon>Bacillota</taxon>
        <taxon>Bacilli</taxon>
        <taxon>Bacillales</taxon>
        <taxon>Bacillaceae</taxon>
        <taxon>Priestia</taxon>
    </lineage>
</organism>
<dbReference type="CDD" id="cd00093">
    <property type="entry name" value="HTH_XRE"/>
    <property type="match status" value="1"/>
</dbReference>
<evidence type="ECO:0000313" key="4">
    <source>
        <dbReference type="EMBL" id="SFQ56032.1"/>
    </source>
</evidence>
<feature type="domain" description="HTH cro/C1-type" evidence="3">
    <location>
        <begin position="7"/>
        <end position="61"/>
    </location>
</feature>
<keyword evidence="2" id="KW-0472">Membrane</keyword>
<keyword evidence="2" id="KW-1133">Transmembrane helix</keyword>
<dbReference type="PROSITE" id="PS50943">
    <property type="entry name" value="HTH_CROC1"/>
    <property type="match status" value="1"/>
</dbReference>
<dbReference type="Gene3D" id="1.10.260.40">
    <property type="entry name" value="lambda repressor-like DNA-binding domains"/>
    <property type="match status" value="1"/>
</dbReference>
<reference evidence="4 5" key="1">
    <citation type="submission" date="2016-10" db="EMBL/GenBank/DDBJ databases">
        <authorList>
            <person name="Varghese N."/>
            <person name="Submissions S."/>
        </authorList>
    </citation>
    <scope>NUCLEOTIDE SEQUENCE [LARGE SCALE GENOMIC DNA]</scope>
    <source>
        <strain evidence="4 5">DSM 13796</strain>
    </source>
</reference>
<evidence type="ECO:0000313" key="5">
    <source>
        <dbReference type="Proteomes" id="UP000182762"/>
    </source>
</evidence>
<dbReference type="InterPro" id="IPR001387">
    <property type="entry name" value="Cro/C1-type_HTH"/>
</dbReference>
<dbReference type="EMBL" id="FOXX01000004">
    <property type="protein sequence ID" value="SFQ56032.1"/>
    <property type="molecule type" value="Genomic_DNA"/>
</dbReference>
<keyword evidence="5" id="KW-1185">Reference proteome</keyword>
<gene>
    <name evidence="4" type="ORF">SAMN02745910_02092</name>
</gene>
<dbReference type="Proteomes" id="UP000182762">
    <property type="component" value="Unassembled WGS sequence"/>
</dbReference>
<dbReference type="GeneID" id="93710760"/>
<dbReference type="RefSeq" id="WP_061804221.1">
    <property type="nucleotide sequence ID" value="NZ_FOXX01000004.1"/>
</dbReference>
<evidence type="ECO:0000259" key="3">
    <source>
        <dbReference type="PROSITE" id="PS50943"/>
    </source>
</evidence>
<feature type="transmembrane region" description="Helical" evidence="2">
    <location>
        <begin position="75"/>
        <end position="93"/>
    </location>
</feature>
<dbReference type="SUPFAM" id="SSF47413">
    <property type="entry name" value="lambda repressor-like DNA-binding domains"/>
    <property type="match status" value="1"/>
</dbReference>
<accession>A0A1I5ZHT0</accession>
<dbReference type="PANTHER" id="PTHR46558">
    <property type="entry name" value="TRACRIPTIONAL REGULATORY PROTEIN-RELATED-RELATED"/>
    <property type="match status" value="1"/>
</dbReference>
<evidence type="ECO:0000256" key="1">
    <source>
        <dbReference type="ARBA" id="ARBA00023125"/>
    </source>
</evidence>
<proteinExistence type="predicted"/>
<keyword evidence="2" id="KW-0812">Transmembrane</keyword>
<comment type="caution">
    <text evidence="4">The sequence shown here is derived from an EMBL/GenBank/DDBJ whole genome shotgun (WGS) entry which is preliminary data.</text>
</comment>
<feature type="transmembrane region" description="Helical" evidence="2">
    <location>
        <begin position="99"/>
        <end position="120"/>
    </location>
</feature>
<protein>
    <submittedName>
        <fullName evidence="4">Helix-turn-helix domain-containing protein</fullName>
    </submittedName>
</protein>
<name>A0A1I5ZHT0_9BACI</name>
<dbReference type="SMART" id="SM00530">
    <property type="entry name" value="HTH_XRE"/>
    <property type="match status" value="1"/>
</dbReference>
<keyword evidence="1" id="KW-0238">DNA-binding</keyword>
<evidence type="ECO:0000256" key="2">
    <source>
        <dbReference type="SAM" id="Phobius"/>
    </source>
</evidence>
<dbReference type="Pfam" id="PF01381">
    <property type="entry name" value="HTH_3"/>
    <property type="match status" value="1"/>
</dbReference>
<dbReference type="InterPro" id="IPR010982">
    <property type="entry name" value="Lambda_DNA-bd_dom_sf"/>
</dbReference>
<sequence length="136" mass="15736">MSIGARLSKLREMKGISKEEFAHHIEVSKETIDDWENNRSEPNANQLMKISKYYQIPLYDLMRKDRFTSEEKEDFLSTGLYLGFTIIIIGMFLGVFFNLLILSSISNIIGALLIVFYGSLKKVAENMIQEFKLKDD</sequence>